<feature type="transmembrane region" description="Helical" evidence="8">
    <location>
        <begin position="222"/>
        <end position="243"/>
    </location>
</feature>
<keyword evidence="3" id="KW-0813">Transport</keyword>
<gene>
    <name evidence="9" type="ORF">HMPREF0179_00457</name>
</gene>
<feature type="transmembrane region" description="Helical" evidence="8">
    <location>
        <begin position="196"/>
        <end position="215"/>
    </location>
</feature>
<keyword evidence="10" id="KW-1185">Reference proteome</keyword>
<comment type="similarity">
    <text evidence="2 8">Belongs to the 4-toluene sulfonate uptake permease (TSUP) (TC 2.A.102) family.</text>
</comment>
<evidence type="ECO:0000256" key="8">
    <source>
        <dbReference type="RuleBase" id="RU363041"/>
    </source>
</evidence>
<proteinExistence type="inferred from homology"/>
<evidence type="ECO:0000313" key="9">
    <source>
        <dbReference type="EMBL" id="EFV45683.1"/>
    </source>
</evidence>
<accession>E5Y2U3</accession>
<evidence type="ECO:0000256" key="5">
    <source>
        <dbReference type="ARBA" id="ARBA00022692"/>
    </source>
</evidence>
<dbReference type="PANTHER" id="PTHR30269">
    <property type="entry name" value="TRANSMEMBRANE PROTEIN YFCA"/>
    <property type="match status" value="1"/>
</dbReference>
<feature type="transmembrane region" description="Helical" evidence="8">
    <location>
        <begin position="135"/>
        <end position="156"/>
    </location>
</feature>
<feature type="transmembrane region" description="Helical" evidence="8">
    <location>
        <begin position="44"/>
        <end position="63"/>
    </location>
</feature>
<evidence type="ECO:0000256" key="2">
    <source>
        <dbReference type="ARBA" id="ARBA00009142"/>
    </source>
</evidence>
<name>E5Y2U3_BILW3</name>
<dbReference type="InterPro" id="IPR052017">
    <property type="entry name" value="TSUP"/>
</dbReference>
<dbReference type="eggNOG" id="COG0730">
    <property type="taxonomic scope" value="Bacteria"/>
</dbReference>
<feature type="transmembrane region" description="Helical" evidence="8">
    <location>
        <begin position="168"/>
        <end position="190"/>
    </location>
</feature>
<feature type="transmembrane region" description="Helical" evidence="8">
    <location>
        <begin position="96"/>
        <end position="115"/>
    </location>
</feature>
<feature type="transmembrane region" description="Helical" evidence="8">
    <location>
        <begin position="69"/>
        <end position="89"/>
    </location>
</feature>
<dbReference type="EMBL" id="ADCP02000002">
    <property type="protein sequence ID" value="EFV45683.1"/>
    <property type="molecule type" value="Genomic_DNA"/>
</dbReference>
<organism evidence="9 10">
    <name type="scientific">Bilophila wadsworthia (strain 3_1_6)</name>
    <dbReference type="NCBI Taxonomy" id="563192"/>
    <lineage>
        <taxon>Bacteria</taxon>
        <taxon>Pseudomonadati</taxon>
        <taxon>Thermodesulfobacteriota</taxon>
        <taxon>Desulfovibrionia</taxon>
        <taxon>Desulfovibrionales</taxon>
        <taxon>Desulfovibrionaceae</taxon>
        <taxon>Bilophila</taxon>
    </lineage>
</organism>
<evidence type="ECO:0000313" key="10">
    <source>
        <dbReference type="Proteomes" id="UP000006034"/>
    </source>
</evidence>
<comment type="subcellular location">
    <subcellularLocation>
        <location evidence="1 8">Cell membrane</location>
        <topology evidence="1 8">Multi-pass membrane protein</topology>
    </subcellularLocation>
</comment>
<protein>
    <recommendedName>
        <fullName evidence="8">Probable membrane transporter protein</fullName>
    </recommendedName>
</protein>
<evidence type="ECO:0000256" key="7">
    <source>
        <dbReference type="ARBA" id="ARBA00023136"/>
    </source>
</evidence>
<keyword evidence="5 8" id="KW-0812">Transmembrane</keyword>
<comment type="caution">
    <text evidence="9">The sequence shown here is derived from an EMBL/GenBank/DDBJ whole genome shotgun (WGS) entry which is preliminary data.</text>
</comment>
<reference evidence="9 10" key="2">
    <citation type="submission" date="2013-04" db="EMBL/GenBank/DDBJ databases">
        <title>The Genome Sequence of Bilophila wadsworthia 3_1_6.</title>
        <authorList>
            <consortium name="The Broad Institute Genomics Platform"/>
            <person name="Earl A."/>
            <person name="Ward D."/>
            <person name="Feldgarden M."/>
            <person name="Gevers D."/>
            <person name="Sibley C."/>
            <person name="Strauss J."/>
            <person name="Allen-Vercoe E."/>
            <person name="Walker B."/>
            <person name="Young S."/>
            <person name="Zeng Q."/>
            <person name="Gargeya S."/>
            <person name="Fitzgerald M."/>
            <person name="Haas B."/>
            <person name="Abouelleil A."/>
            <person name="Allen A.W."/>
            <person name="Alvarado L."/>
            <person name="Arachchi H.M."/>
            <person name="Berlin A.M."/>
            <person name="Chapman S.B."/>
            <person name="Gainer-Dewar J."/>
            <person name="Goldberg J."/>
            <person name="Griggs A."/>
            <person name="Gujja S."/>
            <person name="Hansen M."/>
            <person name="Howarth C."/>
            <person name="Imamovic A."/>
            <person name="Ireland A."/>
            <person name="Larimer J."/>
            <person name="McCowan C."/>
            <person name="Murphy C."/>
            <person name="Pearson M."/>
            <person name="Poon T.W."/>
            <person name="Priest M."/>
            <person name="Roberts A."/>
            <person name="Saif S."/>
            <person name="Shea T."/>
            <person name="Sisk P."/>
            <person name="Sykes S."/>
            <person name="Wortman J."/>
            <person name="Nusbaum C."/>
            <person name="Birren B."/>
        </authorList>
    </citation>
    <scope>NUCLEOTIDE SEQUENCE [LARGE SCALE GENOMIC DNA]</scope>
    <source>
        <strain evidence="9 10">3_1_6</strain>
    </source>
</reference>
<evidence type="ECO:0000256" key="1">
    <source>
        <dbReference type="ARBA" id="ARBA00004651"/>
    </source>
</evidence>
<dbReference type="GO" id="GO:0005886">
    <property type="term" value="C:plasma membrane"/>
    <property type="evidence" value="ECO:0007669"/>
    <property type="project" value="UniProtKB-SubCell"/>
</dbReference>
<dbReference type="Pfam" id="PF01925">
    <property type="entry name" value="TauE"/>
    <property type="match status" value="1"/>
</dbReference>
<evidence type="ECO:0000256" key="6">
    <source>
        <dbReference type="ARBA" id="ARBA00022989"/>
    </source>
</evidence>
<dbReference type="GeneID" id="78086769"/>
<dbReference type="RefSeq" id="WP_005024641.1">
    <property type="nucleotide sequence ID" value="NZ_KE150239.1"/>
</dbReference>
<keyword evidence="7 8" id="KW-0472">Membrane</keyword>
<keyword evidence="6 8" id="KW-1133">Transmembrane helix</keyword>
<dbReference type="Proteomes" id="UP000006034">
    <property type="component" value="Unassembled WGS sequence"/>
</dbReference>
<sequence length="247" mass="25841">MFESSYPLVFLAWFLGGFINGVSGMGAAMVALPIVACVLEMSEAVPATCLVAVTLAVYVAWMYRAHSRVAPIFPMLLGCIPGLIIGVCVLRVVPGIWLQGGLGAALIVYVAWQLLHRAGTAHPESVRGCAVSGFASGFANAAISFSGPPVAIYALYVGWDKDTTRGTLSLYFLGISICTCIVQAAAGLYTPVVVKAALWGMPGALVGLVVSLPVARFVRESVFQGILLVMIAFAGSVCIIRAVESLL</sequence>
<evidence type="ECO:0000256" key="3">
    <source>
        <dbReference type="ARBA" id="ARBA00022448"/>
    </source>
</evidence>
<reference evidence="9 10" key="1">
    <citation type="submission" date="2010-10" db="EMBL/GenBank/DDBJ databases">
        <authorList>
            <consortium name="The Broad Institute Genome Sequencing Platform"/>
            <person name="Ward D."/>
            <person name="Earl A."/>
            <person name="Feldgarden M."/>
            <person name="Young S.K."/>
            <person name="Gargeya S."/>
            <person name="Zeng Q."/>
            <person name="Alvarado L."/>
            <person name="Berlin A."/>
            <person name="Bochicchio J."/>
            <person name="Chapman S.B."/>
            <person name="Chen Z."/>
            <person name="Freedman E."/>
            <person name="Gellesch M."/>
            <person name="Goldberg J."/>
            <person name="Griggs A."/>
            <person name="Gujja S."/>
            <person name="Heilman E."/>
            <person name="Heiman D."/>
            <person name="Howarth C."/>
            <person name="Mehta T."/>
            <person name="Neiman D."/>
            <person name="Pearson M."/>
            <person name="Roberts A."/>
            <person name="Saif S."/>
            <person name="Shea T."/>
            <person name="Shenoy N."/>
            <person name="Sisk P."/>
            <person name="Stolte C."/>
            <person name="Sykes S."/>
            <person name="White J."/>
            <person name="Yandava C."/>
            <person name="Allen-Vercoe E."/>
            <person name="Sibley C."/>
            <person name="Ambrose C.E."/>
            <person name="Strauss J."/>
            <person name="Daigneault M."/>
            <person name="Haas B."/>
            <person name="Nusbaum C."/>
            <person name="Birren B."/>
        </authorList>
    </citation>
    <scope>NUCLEOTIDE SEQUENCE [LARGE SCALE GENOMIC DNA]</scope>
    <source>
        <strain evidence="9 10">3_1_6</strain>
    </source>
</reference>
<keyword evidence="4 8" id="KW-1003">Cell membrane</keyword>
<evidence type="ECO:0000256" key="4">
    <source>
        <dbReference type="ARBA" id="ARBA00022475"/>
    </source>
</evidence>
<dbReference type="InterPro" id="IPR002781">
    <property type="entry name" value="TM_pro_TauE-like"/>
</dbReference>
<feature type="transmembrane region" description="Helical" evidence="8">
    <location>
        <begin position="6"/>
        <end position="32"/>
    </location>
</feature>
<dbReference type="AlphaFoldDB" id="E5Y2U3"/>
<dbReference type="OrthoDB" id="7843147at2"/>
<dbReference type="HOGENOM" id="CLU_054750_5_5_7"/>
<dbReference type="PANTHER" id="PTHR30269:SF37">
    <property type="entry name" value="MEMBRANE TRANSPORTER PROTEIN"/>
    <property type="match status" value="1"/>
</dbReference>